<protein>
    <submittedName>
        <fullName evidence="2">Uncharacterized protein</fullName>
    </submittedName>
</protein>
<dbReference type="Proteomes" id="UP000036681">
    <property type="component" value="Unplaced"/>
</dbReference>
<accession>A0A0M3HRN4</accession>
<organism evidence="1 2">
    <name type="scientific">Ascaris lumbricoides</name>
    <name type="common">Giant roundworm</name>
    <dbReference type="NCBI Taxonomy" id="6252"/>
    <lineage>
        <taxon>Eukaryota</taxon>
        <taxon>Metazoa</taxon>
        <taxon>Ecdysozoa</taxon>
        <taxon>Nematoda</taxon>
        <taxon>Chromadorea</taxon>
        <taxon>Rhabditida</taxon>
        <taxon>Spirurina</taxon>
        <taxon>Ascaridomorpha</taxon>
        <taxon>Ascaridoidea</taxon>
        <taxon>Ascarididae</taxon>
        <taxon>Ascaris</taxon>
    </lineage>
</organism>
<dbReference type="AlphaFoldDB" id="A0A0M3HRN4"/>
<evidence type="ECO:0000313" key="2">
    <source>
        <dbReference type="WBParaSite" id="ALUE_0000499201-mRNA-1"/>
    </source>
</evidence>
<dbReference type="WBParaSite" id="ALUE_0000499201-mRNA-1">
    <property type="protein sequence ID" value="ALUE_0000499201-mRNA-1"/>
    <property type="gene ID" value="ALUE_0000499201"/>
</dbReference>
<proteinExistence type="predicted"/>
<sequence>MEICYSGAGEDSECEGSVSWLGILDLNVSSFKKLSHERRQDAEMCCHKWEDDTGGARRELLQTRRQRSLLGAAKVSRPHSTLVNSTIP</sequence>
<name>A0A0M3HRN4_ASCLU</name>
<keyword evidence="1" id="KW-1185">Reference proteome</keyword>
<evidence type="ECO:0000313" key="1">
    <source>
        <dbReference type="Proteomes" id="UP000036681"/>
    </source>
</evidence>
<reference evidence="2" key="1">
    <citation type="submission" date="2017-02" db="UniProtKB">
        <authorList>
            <consortium name="WormBaseParasite"/>
        </authorList>
    </citation>
    <scope>IDENTIFICATION</scope>
</reference>